<name>A0A6J8EH90_MYTCO</name>
<evidence type="ECO:0000313" key="1">
    <source>
        <dbReference type="EMBL" id="CAC5419072.1"/>
    </source>
</evidence>
<reference evidence="1 2" key="1">
    <citation type="submission" date="2020-06" db="EMBL/GenBank/DDBJ databases">
        <authorList>
            <person name="Li R."/>
            <person name="Bekaert M."/>
        </authorList>
    </citation>
    <scope>NUCLEOTIDE SEQUENCE [LARGE SCALE GENOMIC DNA]</scope>
    <source>
        <strain evidence="2">wild</strain>
    </source>
</reference>
<dbReference type="AlphaFoldDB" id="A0A6J8EH90"/>
<dbReference type="EMBL" id="CACVKT020008981">
    <property type="protein sequence ID" value="CAC5419072.1"/>
    <property type="molecule type" value="Genomic_DNA"/>
</dbReference>
<dbReference type="InterPro" id="IPR021109">
    <property type="entry name" value="Peptidase_aspartic_dom_sf"/>
</dbReference>
<accession>A0A6J8EH90</accession>
<evidence type="ECO:0000313" key="2">
    <source>
        <dbReference type="Proteomes" id="UP000507470"/>
    </source>
</evidence>
<gene>
    <name evidence="1" type="ORF">MCOR_51460</name>
</gene>
<dbReference type="OrthoDB" id="6116596at2759"/>
<dbReference type="Proteomes" id="UP000507470">
    <property type="component" value="Unassembled WGS sequence"/>
</dbReference>
<protein>
    <submittedName>
        <fullName evidence="1">Uncharacterized protein</fullName>
    </submittedName>
</protein>
<proteinExistence type="predicted"/>
<organism evidence="1 2">
    <name type="scientific">Mytilus coruscus</name>
    <name type="common">Sea mussel</name>
    <dbReference type="NCBI Taxonomy" id="42192"/>
    <lineage>
        <taxon>Eukaryota</taxon>
        <taxon>Metazoa</taxon>
        <taxon>Spiralia</taxon>
        <taxon>Lophotrochozoa</taxon>
        <taxon>Mollusca</taxon>
        <taxon>Bivalvia</taxon>
        <taxon>Autobranchia</taxon>
        <taxon>Pteriomorphia</taxon>
        <taxon>Mytilida</taxon>
        <taxon>Mytiloidea</taxon>
        <taxon>Mytilidae</taxon>
        <taxon>Mytilinae</taxon>
        <taxon>Mytilus</taxon>
    </lineage>
</organism>
<dbReference type="Gene3D" id="2.40.70.10">
    <property type="entry name" value="Acid Proteases"/>
    <property type="match status" value="1"/>
</dbReference>
<keyword evidence="2" id="KW-1185">Reference proteome</keyword>
<sequence>MMFQQISAVNSKSLQQPTASPTMVETFLMIARPKFNIEPERKDDNADVTHATDATVPLEKAYLLATGESGASLRAVGQIHVTIEIGRLSMEQTFQVFENFTLSIILGLDFLDQQKARLNFDDKTLVLQSGITEVPLTNGENNDNSICFISLINDEVIPSRSEVVIPIQTVDRNIKSQVGIIEPNPALIGKQNIIGATCLVHIRNNKSFLQILNPTNAKVRLSKHTNIGKFSEIQENSITSEITENTVDINSIDKDTQNQNSEEKYIEIAQSLNFDFSNSHLTSEQKHKLMVMLGTNTDVFATNLSELGCTDLSSHRVETGDAPPVRQRFYGQSPAIKAEASKQKNGYAENQKFWSRLEIPDV</sequence>